<dbReference type="PROSITE" id="PS51078">
    <property type="entry name" value="ICLR_ED"/>
    <property type="match status" value="1"/>
</dbReference>
<evidence type="ECO:0000313" key="6">
    <source>
        <dbReference type="EMBL" id="GGT30425.1"/>
    </source>
</evidence>
<evidence type="ECO:0000256" key="3">
    <source>
        <dbReference type="ARBA" id="ARBA00023163"/>
    </source>
</evidence>
<dbReference type="GO" id="GO:0003700">
    <property type="term" value="F:DNA-binding transcription factor activity"/>
    <property type="evidence" value="ECO:0007669"/>
    <property type="project" value="TreeGrafter"/>
</dbReference>
<gene>
    <name evidence="6" type="ORF">GCM10014713_25050</name>
</gene>
<sequence>MSEVSRNDSGRGAGPGPVVPAGLAALLSGLRGPSDFWDRPEGDWGRGADRPRTGRAERRRHANSCYRLGSKALRAGDLDPAGKWLRRAWAQGHPGAAFRLAVVLHRVAAPAPPDAIEVLELVRDAAHWGHGDAWRLLSALGLAEPGVSGPGAGAPGEEDPEFTPEVRGALAALGPPEVDGAADGTADGSRGVSVPDGGSLWSPAPLRPASVTDLAQQMPDETGAPQQWEAVQRILDVLDLIGGAGRPVGAERISRATGLPHQILEQLLYWLCEQGLAAATDDGGYRAGPVMLMMSGQLDVPPEQVLQQTLAGLRDAAGAAVYVSSYTDGEVRISRYADGPDTPKVHEWVDFRACAHASAVGKSLLAQLDFDGRMDHLSRRRPMRLTSRTITDRRELFRALDGAGPAAAQFDLLEYSTTEVCAAVPLGVAREADCVALSLPVAQRHRLVAAARTLSGRSAGLLLSLLLARSPSAGGAVPAVPGTSAPRSVTDLLGAALLRPGLPVPPLEGVWSRPVRHLASSGR</sequence>
<evidence type="ECO:0000313" key="7">
    <source>
        <dbReference type="Proteomes" id="UP000619486"/>
    </source>
</evidence>
<dbReference type="InterPro" id="IPR005471">
    <property type="entry name" value="Tscrpt_reg_IclR_N"/>
</dbReference>
<dbReference type="InterPro" id="IPR036388">
    <property type="entry name" value="WH-like_DNA-bd_sf"/>
</dbReference>
<keyword evidence="3" id="KW-0804">Transcription</keyword>
<name>A0A918H247_9ACTN</name>
<dbReference type="GO" id="GO:0003677">
    <property type="term" value="F:DNA binding"/>
    <property type="evidence" value="ECO:0007669"/>
    <property type="project" value="TreeGrafter"/>
</dbReference>
<feature type="region of interest" description="Disordered" evidence="4">
    <location>
        <begin position="38"/>
        <end position="59"/>
    </location>
</feature>
<keyword evidence="7" id="KW-1185">Reference proteome</keyword>
<feature type="region of interest" description="Disordered" evidence="4">
    <location>
        <begin position="174"/>
        <end position="206"/>
    </location>
</feature>
<dbReference type="InterPro" id="IPR036390">
    <property type="entry name" value="WH_DNA-bd_sf"/>
</dbReference>
<feature type="compositionally biased region" description="Basic and acidic residues" evidence="4">
    <location>
        <begin position="38"/>
        <end position="56"/>
    </location>
</feature>
<dbReference type="InterPro" id="IPR014757">
    <property type="entry name" value="Tscrpt_reg_IclR_C"/>
</dbReference>
<proteinExistence type="predicted"/>
<comment type="caution">
    <text evidence="6">The sequence shown here is derived from an EMBL/GenBank/DDBJ whole genome shotgun (WGS) entry which is preliminary data.</text>
</comment>
<dbReference type="Gene3D" id="1.25.40.10">
    <property type="entry name" value="Tetratricopeptide repeat domain"/>
    <property type="match status" value="1"/>
</dbReference>
<accession>A0A918H247</accession>
<dbReference type="SUPFAM" id="SSF46785">
    <property type="entry name" value="Winged helix' DNA-binding domain"/>
    <property type="match status" value="1"/>
</dbReference>
<dbReference type="PANTHER" id="PTHR30136:SF24">
    <property type="entry name" value="HTH-TYPE TRANSCRIPTIONAL REPRESSOR ALLR"/>
    <property type="match status" value="1"/>
</dbReference>
<reference evidence="6" key="2">
    <citation type="submission" date="2020-09" db="EMBL/GenBank/DDBJ databases">
        <authorList>
            <person name="Sun Q."/>
            <person name="Ohkuma M."/>
        </authorList>
    </citation>
    <scope>NUCLEOTIDE SEQUENCE</scope>
    <source>
        <strain evidence="6">JCM 3172</strain>
    </source>
</reference>
<dbReference type="InterPro" id="IPR029016">
    <property type="entry name" value="GAF-like_dom_sf"/>
</dbReference>
<dbReference type="Proteomes" id="UP000619486">
    <property type="component" value="Unassembled WGS sequence"/>
</dbReference>
<evidence type="ECO:0000256" key="1">
    <source>
        <dbReference type="ARBA" id="ARBA00023015"/>
    </source>
</evidence>
<evidence type="ECO:0000259" key="5">
    <source>
        <dbReference type="PROSITE" id="PS51078"/>
    </source>
</evidence>
<dbReference type="Pfam" id="PF09339">
    <property type="entry name" value="HTH_IclR"/>
    <property type="match status" value="1"/>
</dbReference>
<dbReference type="SUPFAM" id="SSF81901">
    <property type="entry name" value="HCP-like"/>
    <property type="match status" value="1"/>
</dbReference>
<dbReference type="Gene3D" id="1.10.10.10">
    <property type="entry name" value="Winged helix-like DNA-binding domain superfamily/Winged helix DNA-binding domain"/>
    <property type="match status" value="1"/>
</dbReference>
<dbReference type="AlphaFoldDB" id="A0A918H247"/>
<dbReference type="GO" id="GO:0045892">
    <property type="term" value="P:negative regulation of DNA-templated transcription"/>
    <property type="evidence" value="ECO:0007669"/>
    <property type="project" value="TreeGrafter"/>
</dbReference>
<evidence type="ECO:0000256" key="2">
    <source>
        <dbReference type="ARBA" id="ARBA00023125"/>
    </source>
</evidence>
<dbReference type="Pfam" id="PF01614">
    <property type="entry name" value="IclR_C"/>
    <property type="match status" value="1"/>
</dbReference>
<keyword evidence="2" id="KW-0238">DNA-binding</keyword>
<evidence type="ECO:0000256" key="4">
    <source>
        <dbReference type="SAM" id="MobiDB-lite"/>
    </source>
</evidence>
<dbReference type="InterPro" id="IPR050707">
    <property type="entry name" value="HTH_MetabolicPath_Reg"/>
</dbReference>
<dbReference type="PANTHER" id="PTHR30136">
    <property type="entry name" value="HELIX-TURN-HELIX TRANSCRIPTIONAL REGULATOR, ICLR FAMILY"/>
    <property type="match status" value="1"/>
</dbReference>
<organism evidence="6 7">
    <name type="scientific">Streptomyces purpureus</name>
    <dbReference type="NCBI Taxonomy" id="1951"/>
    <lineage>
        <taxon>Bacteria</taxon>
        <taxon>Bacillati</taxon>
        <taxon>Actinomycetota</taxon>
        <taxon>Actinomycetes</taxon>
        <taxon>Kitasatosporales</taxon>
        <taxon>Streptomycetaceae</taxon>
        <taxon>Streptomyces</taxon>
    </lineage>
</organism>
<dbReference type="InterPro" id="IPR011990">
    <property type="entry name" value="TPR-like_helical_dom_sf"/>
</dbReference>
<feature type="domain" description="IclR-ED" evidence="5">
    <location>
        <begin position="289"/>
        <end position="495"/>
    </location>
</feature>
<reference evidence="6" key="1">
    <citation type="journal article" date="2014" name="Int. J. Syst. Evol. Microbiol.">
        <title>Complete genome sequence of Corynebacterium casei LMG S-19264T (=DSM 44701T), isolated from a smear-ripened cheese.</title>
        <authorList>
            <consortium name="US DOE Joint Genome Institute (JGI-PGF)"/>
            <person name="Walter F."/>
            <person name="Albersmeier A."/>
            <person name="Kalinowski J."/>
            <person name="Ruckert C."/>
        </authorList>
    </citation>
    <scope>NUCLEOTIDE SEQUENCE</scope>
    <source>
        <strain evidence="6">JCM 3172</strain>
    </source>
</reference>
<keyword evidence="1" id="KW-0805">Transcription regulation</keyword>
<protein>
    <recommendedName>
        <fullName evidence="5">IclR-ED domain-containing protein</fullName>
    </recommendedName>
</protein>
<dbReference type="Gene3D" id="3.30.450.40">
    <property type="match status" value="1"/>
</dbReference>
<dbReference type="SUPFAM" id="SSF55781">
    <property type="entry name" value="GAF domain-like"/>
    <property type="match status" value="1"/>
</dbReference>
<dbReference type="EMBL" id="BMQQ01000007">
    <property type="protein sequence ID" value="GGT30425.1"/>
    <property type="molecule type" value="Genomic_DNA"/>
</dbReference>